<dbReference type="Gene3D" id="3.30.70.2970">
    <property type="entry name" value="Protein of unknown function (DUF541), domain 2"/>
    <property type="match status" value="1"/>
</dbReference>
<evidence type="ECO:0000313" key="1">
    <source>
        <dbReference type="EMBL" id="MBF4767303.1"/>
    </source>
</evidence>
<evidence type="ECO:0000313" key="2">
    <source>
        <dbReference type="Proteomes" id="UP000660668"/>
    </source>
</evidence>
<accession>A0A930VLZ3</accession>
<proteinExistence type="predicted"/>
<reference evidence="1" key="1">
    <citation type="submission" date="2020-11" db="EMBL/GenBank/DDBJ databases">
        <title>Nocardioides cynanchi sp. nov., isolated from soil of rhizosphere of Cynanchum wilfordii.</title>
        <authorList>
            <person name="Lee J.-S."/>
            <person name="Suh M.K."/>
            <person name="Kim J.-S."/>
        </authorList>
    </citation>
    <scope>NUCLEOTIDE SEQUENCE</scope>
    <source>
        <strain evidence="1">KCTC 19276</strain>
    </source>
</reference>
<dbReference type="Proteomes" id="UP000660668">
    <property type="component" value="Unassembled WGS sequence"/>
</dbReference>
<dbReference type="RefSeq" id="WP_194695456.1">
    <property type="nucleotide sequence ID" value="NZ_JADKPO010000006.1"/>
</dbReference>
<dbReference type="PANTHER" id="PTHR34387:SF1">
    <property type="entry name" value="PERIPLASMIC IMMUNOGENIC PROTEIN"/>
    <property type="match status" value="1"/>
</dbReference>
<gene>
    <name evidence="1" type="ORF">ISU10_05940</name>
</gene>
<sequence>MRTVTVTGQGTAREVPDTVVVRVAASQRAAGVAEALAGANSAADEIVAVGREHTDASRIASTNLNVWPAYDNQGQPSGFEARHSLSISSTDVQAAGKLLGELASRVGDRLQVESLSLEVGDVSRANGQARAAAYADAVSRANHLAELAGVRLGQPQAIADGGGFASPMAEGGAMRAMKSSADVAIAPGETTISATLTVTFELV</sequence>
<dbReference type="PANTHER" id="PTHR34387">
    <property type="entry name" value="SLR1258 PROTEIN"/>
    <property type="match status" value="1"/>
</dbReference>
<keyword evidence="2" id="KW-1185">Reference proteome</keyword>
<protein>
    <submittedName>
        <fullName evidence="1">SIMPL domain-containing protein</fullName>
    </submittedName>
</protein>
<organism evidence="1 2">
    <name type="scientific">Nocardioides agariphilus</name>
    <dbReference type="NCBI Taxonomy" id="433664"/>
    <lineage>
        <taxon>Bacteria</taxon>
        <taxon>Bacillati</taxon>
        <taxon>Actinomycetota</taxon>
        <taxon>Actinomycetes</taxon>
        <taxon>Propionibacteriales</taxon>
        <taxon>Nocardioidaceae</taxon>
        <taxon>Nocardioides</taxon>
    </lineage>
</organism>
<dbReference type="Pfam" id="PF04402">
    <property type="entry name" value="SIMPL"/>
    <property type="match status" value="1"/>
</dbReference>
<dbReference type="InterPro" id="IPR052022">
    <property type="entry name" value="26kDa_periplasmic_antigen"/>
</dbReference>
<dbReference type="InterPro" id="IPR007497">
    <property type="entry name" value="SIMPL/DUF541"/>
</dbReference>
<dbReference type="Gene3D" id="3.30.110.170">
    <property type="entry name" value="Protein of unknown function (DUF541), domain 1"/>
    <property type="match status" value="1"/>
</dbReference>
<dbReference type="AlphaFoldDB" id="A0A930VLZ3"/>
<dbReference type="EMBL" id="JADKPO010000006">
    <property type="protein sequence ID" value="MBF4767303.1"/>
    <property type="molecule type" value="Genomic_DNA"/>
</dbReference>
<comment type="caution">
    <text evidence="1">The sequence shown here is derived from an EMBL/GenBank/DDBJ whole genome shotgun (WGS) entry which is preliminary data.</text>
</comment>
<dbReference type="GO" id="GO:0006974">
    <property type="term" value="P:DNA damage response"/>
    <property type="evidence" value="ECO:0007669"/>
    <property type="project" value="TreeGrafter"/>
</dbReference>
<name>A0A930VLZ3_9ACTN</name>